<dbReference type="Pfam" id="PF07727">
    <property type="entry name" value="RVT_2"/>
    <property type="match status" value="1"/>
</dbReference>
<dbReference type="Pfam" id="PF14223">
    <property type="entry name" value="Retrotran_gag_2"/>
    <property type="match status" value="1"/>
</dbReference>
<dbReference type="Pfam" id="PF13976">
    <property type="entry name" value="gag_pre-integrs"/>
    <property type="match status" value="1"/>
</dbReference>
<feature type="domain" description="Integrase catalytic" evidence="1">
    <location>
        <begin position="1281"/>
        <end position="1390"/>
    </location>
</feature>
<name>A0ABQ4YEQ4_9ASTR</name>
<accession>A0ABQ4YEQ4</accession>
<dbReference type="EMBL" id="BQNB010010336">
    <property type="protein sequence ID" value="GJS75896.1"/>
    <property type="molecule type" value="Genomic_DNA"/>
</dbReference>
<comment type="caution">
    <text evidence="2">The sequence shown here is derived from an EMBL/GenBank/DDBJ whole genome shotgun (WGS) entry which is preliminary data.</text>
</comment>
<dbReference type="Proteomes" id="UP001151760">
    <property type="component" value="Unassembled WGS sequence"/>
</dbReference>
<evidence type="ECO:0000313" key="3">
    <source>
        <dbReference type="Proteomes" id="UP001151760"/>
    </source>
</evidence>
<reference evidence="2" key="2">
    <citation type="submission" date="2022-01" db="EMBL/GenBank/DDBJ databases">
        <authorList>
            <person name="Yamashiro T."/>
            <person name="Shiraishi A."/>
            <person name="Satake H."/>
            <person name="Nakayama K."/>
        </authorList>
    </citation>
    <scope>NUCLEOTIDE SEQUENCE</scope>
</reference>
<dbReference type="PANTHER" id="PTHR11439">
    <property type="entry name" value="GAG-POL-RELATED RETROTRANSPOSON"/>
    <property type="match status" value="1"/>
</dbReference>
<dbReference type="InterPro" id="IPR036397">
    <property type="entry name" value="RNaseH_sf"/>
</dbReference>
<evidence type="ECO:0000313" key="2">
    <source>
        <dbReference type="EMBL" id="GJS75896.1"/>
    </source>
</evidence>
<evidence type="ECO:0000259" key="1">
    <source>
        <dbReference type="PROSITE" id="PS50994"/>
    </source>
</evidence>
<dbReference type="Gene3D" id="3.30.420.10">
    <property type="entry name" value="Ribonuclease H-like superfamily/Ribonuclease H"/>
    <property type="match status" value="1"/>
</dbReference>
<dbReference type="InterPro" id="IPR025724">
    <property type="entry name" value="GAG-pre-integrase_dom"/>
</dbReference>
<dbReference type="InterPro" id="IPR013103">
    <property type="entry name" value="RVT_2"/>
</dbReference>
<dbReference type="Pfam" id="PF00665">
    <property type="entry name" value="rve"/>
    <property type="match status" value="1"/>
</dbReference>
<gene>
    <name evidence="2" type="ORF">Tco_0725777</name>
</gene>
<dbReference type="CDD" id="cd09272">
    <property type="entry name" value="RNase_HI_RT_Ty1"/>
    <property type="match status" value="1"/>
</dbReference>
<dbReference type="InterPro" id="IPR057670">
    <property type="entry name" value="SH3_retrovirus"/>
</dbReference>
<proteinExistence type="predicted"/>
<dbReference type="InterPro" id="IPR054722">
    <property type="entry name" value="PolX-like_BBD"/>
</dbReference>
<dbReference type="SUPFAM" id="SSF53098">
    <property type="entry name" value="Ribonuclease H-like"/>
    <property type="match status" value="1"/>
</dbReference>
<sequence>MATAAMKHMASNFTKLDKFKGVDFRRWQKKMHFLLSSMSVVYVLTTPIPEDGGDDTTVEQLRKRAKWDNDNYVCIGLILNGMSDSLFDIYQNVESFKELWDSLEAKYMAEDSSSKKFLVSNFTNYKMTDSRPVMEQYNELLDFKHTLKHLKEELTLVELGSHLRIKESLMMQDSDKPKGNNVDGPLIVNMVEHNNFSRHLKKDYKGGKLATKLMDDDVAWWVDSGATVHVCKDRCWFKTYESLNDGFILHMGNESTALVDGRAFMSTSKLNDSIPWHARLSHVHFKRMQDMSKDGLIPAFDMETKKCKTCMLNKITKKPFQNIKCETEVLELIHSDLYDLHVTPSLGNKKYCVTFIDDASRAVIRLPDPKLKTLGERGIECIFVGYPEHSKAFRFYVIEPNESVLINSIIESRDAIFDENRFSSVPRPSLRIPNGTEDIGGLVVPQKVTEEVVTQQPEPELRKGKRNRTPKNFRLEFQLYLIEGTRDEIFKRKLKVDGTIEKFKARLVIQGFRQKSGIDYFDTYASVARISKIRLLIATTSIHNLIIHQMDVKTAFLNGELEEDVDLTKEFLSSKFSIKDIGEADVIMVSTPMDTSEKLMPNNSQAVSQLEYSRVIGFLMYAMTCTRPDIAFAVGKLSSLTYTGFTSVLEGYTNASWISNSGWVFLLGGGVISWASMKQTCITGSTMESEFVALAAAGKEAKWLKNLLLKIPLWSKPIAPIFIRCDSAATLAKAYSQMYNGKSRHLGVRHSMIRELIMNGVVSIEFVRSQQNLASHLTKGLARELVLKSAEGMGLKSNQHEHECMIGGLMYLTASRPDIAFATFVCARYQARPTVKHLKEVKWIFRYLRQSYNMGLWYPKDFGFKLITYSDADHAGCKDDCKSTSGGLQFLGGKLVPDNQKSPEKQLKMQAAALHEIRRAASLEDNNSIKIKPNEDSNESFSCYYTPAPVKAVEEVDVLLFANKPFAQVFDDLGNTYQTFKVQSTLPSNTIPNPRNEAKAITTRSGVFHTLDIRLPPPCGKGNDFLLFEEADAFIAINDEPVSPVFNATYYDPEGDILILEALLNNDPLPHLNHGDYLPGLQKDLKVIEPQKSSVEYATSYEPKIASDYAIGAVSRTKMRSISDQFISKPKYARGFADFANLPRGKFIKSGMSTSEKNKFFKDVKHYFLGNDPLPFSKTCAESNHPKVCNGKEASRNSRSLSYDGTTGDTTESNFTAKKVFDAGFFGPTIYKDALRICLKLVTCQETSKISQRDEWHQKQSKFVKFSIMGTKALPTNDARVVVKFLKSLFSRFGAPRAIISDRGTHFCNDKFARVMSKYGVTHRLSTPYHPQTSGQVEVTNRGLKRILERTVGENRASWSDKLDDALWAFRTAYKTPIGCTPYKLVYGKACHLPVELEHKAYWALKHANFDLKTAGDHRKLQLNELSELRDQAYENSLIYKEKTKKLHDSKIKNRIFNVGDQVLLFNSRLKIFSGKLKSRWSGPFTITEVYPYGTAKLSHADGSNFKVNCHRLKHYYGGDTPPLVIPDLQTFPKDN</sequence>
<dbReference type="PANTHER" id="PTHR11439:SF495">
    <property type="entry name" value="REVERSE TRANSCRIPTASE, RNA-DEPENDENT DNA POLYMERASE-RELATED"/>
    <property type="match status" value="1"/>
</dbReference>
<keyword evidence="3" id="KW-1185">Reference proteome</keyword>
<reference evidence="2" key="1">
    <citation type="journal article" date="2022" name="Int. J. Mol. Sci.">
        <title>Draft Genome of Tanacetum Coccineum: Genomic Comparison of Closely Related Tanacetum-Family Plants.</title>
        <authorList>
            <person name="Yamashiro T."/>
            <person name="Shiraishi A."/>
            <person name="Nakayama K."/>
            <person name="Satake H."/>
        </authorList>
    </citation>
    <scope>NUCLEOTIDE SEQUENCE</scope>
</reference>
<protein>
    <submittedName>
        <fullName evidence="2">Zinc finger, CCHC-type containing protein</fullName>
    </submittedName>
</protein>
<dbReference type="Pfam" id="PF25597">
    <property type="entry name" value="SH3_retrovirus"/>
    <property type="match status" value="1"/>
</dbReference>
<dbReference type="InterPro" id="IPR012337">
    <property type="entry name" value="RNaseH-like_sf"/>
</dbReference>
<dbReference type="PROSITE" id="PS50994">
    <property type="entry name" value="INTEGRASE"/>
    <property type="match status" value="1"/>
</dbReference>
<organism evidence="2 3">
    <name type="scientific">Tanacetum coccineum</name>
    <dbReference type="NCBI Taxonomy" id="301880"/>
    <lineage>
        <taxon>Eukaryota</taxon>
        <taxon>Viridiplantae</taxon>
        <taxon>Streptophyta</taxon>
        <taxon>Embryophyta</taxon>
        <taxon>Tracheophyta</taxon>
        <taxon>Spermatophyta</taxon>
        <taxon>Magnoliopsida</taxon>
        <taxon>eudicotyledons</taxon>
        <taxon>Gunneridae</taxon>
        <taxon>Pentapetalae</taxon>
        <taxon>asterids</taxon>
        <taxon>campanulids</taxon>
        <taxon>Asterales</taxon>
        <taxon>Asteraceae</taxon>
        <taxon>Asteroideae</taxon>
        <taxon>Anthemideae</taxon>
        <taxon>Anthemidinae</taxon>
        <taxon>Tanacetum</taxon>
    </lineage>
</organism>
<dbReference type="Pfam" id="PF22936">
    <property type="entry name" value="Pol_BBD"/>
    <property type="match status" value="1"/>
</dbReference>
<dbReference type="InterPro" id="IPR001584">
    <property type="entry name" value="Integrase_cat-core"/>
</dbReference>